<accession>A0ABT3TGD6</accession>
<keyword evidence="3" id="KW-1185">Reference proteome</keyword>
<evidence type="ECO:0000313" key="2">
    <source>
        <dbReference type="EMBL" id="MCX2981370.1"/>
    </source>
</evidence>
<evidence type="ECO:0000259" key="1">
    <source>
        <dbReference type="Pfam" id="PF07238"/>
    </source>
</evidence>
<proteinExistence type="predicted"/>
<dbReference type="Proteomes" id="UP001143362">
    <property type="component" value="Unassembled WGS sequence"/>
</dbReference>
<dbReference type="EMBL" id="SHNN01000002">
    <property type="protein sequence ID" value="MCX2981370.1"/>
    <property type="molecule type" value="Genomic_DNA"/>
</dbReference>
<sequence length="115" mass="12596">MSQPNNRNGILSLTIKDKAVLYSAYMPYLQYGGLFVPTNKAYNIGDEVFMLLNLMDEPEKIPIAGKVVWVTPRGAQGNRTAGIGVQFSEQDATANAKIEVHLAGSLQSDRPTHTM</sequence>
<evidence type="ECO:0000313" key="3">
    <source>
        <dbReference type="Proteomes" id="UP001143362"/>
    </source>
</evidence>
<dbReference type="Gene3D" id="2.40.10.220">
    <property type="entry name" value="predicted glycosyltransferase like domains"/>
    <property type="match status" value="1"/>
</dbReference>
<protein>
    <submittedName>
        <fullName evidence="2">Pilus assembly protein PilZ</fullName>
    </submittedName>
</protein>
<reference evidence="2" key="1">
    <citation type="submission" date="2019-02" db="EMBL/GenBank/DDBJ databases">
        <authorList>
            <person name="Li S.-H."/>
        </authorList>
    </citation>
    <scope>NUCLEOTIDE SEQUENCE</scope>
    <source>
        <strain evidence="2">IMCC14734</strain>
    </source>
</reference>
<dbReference type="RefSeq" id="WP_279245371.1">
    <property type="nucleotide sequence ID" value="NZ_SHNN01000002.1"/>
</dbReference>
<name>A0ABT3TGD6_9GAMM</name>
<organism evidence="2 3">
    <name type="scientific">Candidatus Litorirhabdus singularis</name>
    <dbReference type="NCBI Taxonomy" id="2518993"/>
    <lineage>
        <taxon>Bacteria</taxon>
        <taxon>Pseudomonadati</taxon>
        <taxon>Pseudomonadota</taxon>
        <taxon>Gammaproteobacteria</taxon>
        <taxon>Cellvibrionales</taxon>
        <taxon>Halieaceae</taxon>
        <taxon>Candidatus Litorirhabdus</taxon>
    </lineage>
</organism>
<feature type="domain" description="PilZ" evidence="1">
    <location>
        <begin position="12"/>
        <end position="102"/>
    </location>
</feature>
<gene>
    <name evidence="2" type="ORF">EYC98_10890</name>
</gene>
<dbReference type="Pfam" id="PF07238">
    <property type="entry name" value="PilZ"/>
    <property type="match status" value="1"/>
</dbReference>
<dbReference type="InterPro" id="IPR009875">
    <property type="entry name" value="PilZ_domain"/>
</dbReference>
<comment type="caution">
    <text evidence="2">The sequence shown here is derived from an EMBL/GenBank/DDBJ whole genome shotgun (WGS) entry which is preliminary data.</text>
</comment>